<protein>
    <recommendedName>
        <fullName evidence="4">Transmembrane protein 135 N-terminal domain-containing protein</fullName>
    </recommendedName>
</protein>
<name>A0A162V6L5_PHYB8</name>
<dbReference type="Proteomes" id="UP000077315">
    <property type="component" value="Unassembled WGS sequence"/>
</dbReference>
<dbReference type="GeneID" id="28999057"/>
<evidence type="ECO:0000256" key="1">
    <source>
        <dbReference type="SAM" id="Phobius"/>
    </source>
</evidence>
<dbReference type="AlphaFoldDB" id="A0A162V6L5"/>
<feature type="transmembrane region" description="Helical" evidence="1">
    <location>
        <begin position="12"/>
        <end position="34"/>
    </location>
</feature>
<dbReference type="PANTHER" id="PTHR12459">
    <property type="entry name" value="TRANSMEMBRANE PROTEIN 135-RELATED"/>
    <property type="match status" value="1"/>
</dbReference>
<accession>A0A162V6L5</accession>
<keyword evidence="3" id="KW-1185">Reference proteome</keyword>
<keyword evidence="1" id="KW-1133">Transmembrane helix</keyword>
<gene>
    <name evidence="2" type="ORF">PHYBLDRAFT_17947</name>
</gene>
<dbReference type="EMBL" id="KV440971">
    <property type="protein sequence ID" value="OAD80362.1"/>
    <property type="molecule type" value="Genomic_DNA"/>
</dbReference>
<feature type="transmembrane region" description="Helical" evidence="1">
    <location>
        <begin position="89"/>
        <end position="108"/>
    </location>
</feature>
<reference evidence="3" key="1">
    <citation type="submission" date="2015-06" db="EMBL/GenBank/DDBJ databases">
        <title>Expansion of signal transduction pathways in fungi by whole-genome duplication.</title>
        <authorList>
            <consortium name="DOE Joint Genome Institute"/>
            <person name="Corrochano L.M."/>
            <person name="Kuo A."/>
            <person name="Marcet-Houben M."/>
            <person name="Polaino S."/>
            <person name="Salamov A."/>
            <person name="Villalobos J.M."/>
            <person name="Alvarez M.I."/>
            <person name="Avalos J."/>
            <person name="Benito E.P."/>
            <person name="Benoit I."/>
            <person name="Burger G."/>
            <person name="Camino L.P."/>
            <person name="Canovas D."/>
            <person name="Cerda-Olmedo E."/>
            <person name="Cheng J.-F."/>
            <person name="Dominguez A."/>
            <person name="Elias M."/>
            <person name="Eslava A.P."/>
            <person name="Glaser F."/>
            <person name="Grimwood J."/>
            <person name="Gutierrez G."/>
            <person name="Heitman J."/>
            <person name="Henrissat B."/>
            <person name="Iturriaga E.A."/>
            <person name="Lang B.F."/>
            <person name="Lavin J.L."/>
            <person name="Lee S."/>
            <person name="Li W."/>
            <person name="Lindquist E."/>
            <person name="Lopez-Garcia S."/>
            <person name="Luque E.M."/>
            <person name="Marcos A.T."/>
            <person name="Martin J."/>
            <person name="McCluskey K."/>
            <person name="Medina H.R."/>
            <person name="Miralles-Duran A."/>
            <person name="Miyazaki A."/>
            <person name="Munoz-Torres E."/>
            <person name="Oguiza J.A."/>
            <person name="Ohm R."/>
            <person name="Olmedo M."/>
            <person name="Orejas M."/>
            <person name="Ortiz-Castellanos L."/>
            <person name="Pisabarro A.G."/>
            <person name="Rodriguez-Romero J."/>
            <person name="Ruiz-Herrera J."/>
            <person name="Ruiz-Vazquez R."/>
            <person name="Sanz C."/>
            <person name="Schackwitz W."/>
            <person name="Schmutz J."/>
            <person name="Shahriari M."/>
            <person name="Shelest E."/>
            <person name="Silva-Franco F."/>
            <person name="Soanes D."/>
            <person name="Syed K."/>
            <person name="Tagua V.G."/>
            <person name="Talbot N.J."/>
            <person name="Thon M."/>
            <person name="De vries R.P."/>
            <person name="Wiebenga A."/>
            <person name="Yadav J.S."/>
            <person name="Braun E.L."/>
            <person name="Baker S."/>
            <person name="Garre V."/>
            <person name="Horwitz B."/>
            <person name="Torres-Martinez S."/>
            <person name="Idnurm A."/>
            <person name="Herrera-Estrella A."/>
            <person name="Gabaldon T."/>
            <person name="Grigoriev I.V."/>
        </authorList>
    </citation>
    <scope>NUCLEOTIDE SEQUENCE [LARGE SCALE GENOMIC DNA]</scope>
    <source>
        <strain evidence="3">NRRL 1555(-)</strain>
    </source>
</reference>
<keyword evidence="1" id="KW-0472">Membrane</keyword>
<evidence type="ECO:0000313" key="3">
    <source>
        <dbReference type="Proteomes" id="UP000077315"/>
    </source>
</evidence>
<dbReference type="RefSeq" id="XP_018298402.1">
    <property type="nucleotide sequence ID" value="XM_018438151.1"/>
</dbReference>
<sequence>VLKRLVKTSLRSALFLSLYMSVAFGVPCGLRRLFRTEGRWIYAVSGLAAGSMSVVEAKGRQLELGLYFLPRAMEALWQMMAKRGYVTRVPYGEVVLFMGSVGTLMTLYQTDKSSVGSTYLGTMFRFFGEN</sequence>
<evidence type="ECO:0000313" key="2">
    <source>
        <dbReference type="EMBL" id="OAD80362.1"/>
    </source>
</evidence>
<dbReference type="InParanoid" id="A0A162V6L5"/>
<dbReference type="InterPro" id="IPR026749">
    <property type="entry name" value="Tmem135"/>
</dbReference>
<feature type="non-terminal residue" evidence="2">
    <location>
        <position position="1"/>
    </location>
</feature>
<dbReference type="OrthoDB" id="291792at2759"/>
<dbReference type="VEuPathDB" id="FungiDB:PHYBLDRAFT_17947"/>
<organism evidence="2 3">
    <name type="scientific">Phycomyces blakesleeanus (strain ATCC 8743b / DSM 1359 / FGSC 10004 / NBRC 33097 / NRRL 1555)</name>
    <dbReference type="NCBI Taxonomy" id="763407"/>
    <lineage>
        <taxon>Eukaryota</taxon>
        <taxon>Fungi</taxon>
        <taxon>Fungi incertae sedis</taxon>
        <taxon>Mucoromycota</taxon>
        <taxon>Mucoromycotina</taxon>
        <taxon>Mucoromycetes</taxon>
        <taxon>Mucorales</taxon>
        <taxon>Phycomycetaceae</taxon>
        <taxon>Phycomyces</taxon>
    </lineage>
</organism>
<evidence type="ECO:0008006" key="4">
    <source>
        <dbReference type="Google" id="ProtNLM"/>
    </source>
</evidence>
<keyword evidence="1" id="KW-0812">Transmembrane</keyword>
<proteinExistence type="predicted"/>
<dbReference type="PANTHER" id="PTHR12459:SF15">
    <property type="entry name" value="TRANSMEMBRANE PROTEIN 135"/>
    <property type="match status" value="1"/>
</dbReference>